<organism evidence="2 3">
    <name type="scientific">Pseudomonas umsongensis</name>
    <dbReference type="NCBI Taxonomy" id="198618"/>
    <lineage>
        <taxon>Bacteria</taxon>
        <taxon>Pseudomonadati</taxon>
        <taxon>Pseudomonadota</taxon>
        <taxon>Gammaproteobacteria</taxon>
        <taxon>Pseudomonadales</taxon>
        <taxon>Pseudomonadaceae</taxon>
        <taxon>Pseudomonas</taxon>
    </lineage>
</organism>
<protein>
    <recommendedName>
        <fullName evidence="4">Oligosaccharide repeat unit polymerase</fullName>
    </recommendedName>
</protein>
<keyword evidence="1" id="KW-1133">Transmembrane helix</keyword>
<keyword evidence="1" id="KW-0472">Membrane</keyword>
<accession>A0ABX4DXJ2</accession>
<dbReference type="RefSeq" id="WP_083348482.1">
    <property type="nucleotide sequence ID" value="NZ_LT629767.1"/>
</dbReference>
<feature type="transmembrane region" description="Helical" evidence="1">
    <location>
        <begin position="15"/>
        <end position="35"/>
    </location>
</feature>
<sequence length="469" mass="52110">MMLLDKLRVWISKNLAPLIFLSAYFVTVVLGNVLYSLPYGREQLEKNRYTADILQFETLFSPGFWLLLFLPFLVTPIVITVVRKVSGRYLERWSKIFPEFTKSEYLFIVTVSYLFVLYSMFKADAFSLFLAGTDPVASVEARFKIRNQLGFIPLVVLMSLLHYLSIYSLVRWIMASSRFWVMATIVNAILMSVFLVLLNMKWPILIFYAGLVLAVFVYAKRYPYLKAVVGGVLLITMYFMISAFVFRLIPAAQAPEESIPQIPQIALTPEKQQESSKGAEEAKGATGVGAIDKTLIVGQAAASNAPMLLFNVVHRMAIIYPYYYQVFTKEGQVCGGIIAQARIGPACRPSTFIYSRIFNDSFNGRGTAPAAVHISGYSLGGWPIAIFALLCASVVLGLFASLPLNAGAAVGSLALTGAIVGYHFSQIPGEGPIFYDHGVFWVILGLVVFKGWRTLGRRFGFGNQSLDIK</sequence>
<feature type="transmembrane region" description="Helical" evidence="1">
    <location>
        <begin position="204"/>
        <end position="220"/>
    </location>
</feature>
<name>A0ABX4DXJ2_9PSED</name>
<gene>
    <name evidence="2" type="ORF">PSUM_15480</name>
</gene>
<feature type="transmembrane region" description="Helical" evidence="1">
    <location>
        <begin position="179"/>
        <end position="198"/>
    </location>
</feature>
<feature type="transmembrane region" description="Helical" evidence="1">
    <location>
        <begin position="151"/>
        <end position="170"/>
    </location>
</feature>
<comment type="caution">
    <text evidence="2">The sequence shown here is derived from an EMBL/GenBank/DDBJ whole genome shotgun (WGS) entry which is preliminary data.</text>
</comment>
<feature type="transmembrane region" description="Helical" evidence="1">
    <location>
        <begin position="406"/>
        <end position="425"/>
    </location>
</feature>
<dbReference type="EMBL" id="NIWU01000002">
    <property type="protein sequence ID" value="OXR33420.1"/>
    <property type="molecule type" value="Genomic_DNA"/>
</dbReference>
<evidence type="ECO:0008006" key="4">
    <source>
        <dbReference type="Google" id="ProtNLM"/>
    </source>
</evidence>
<feature type="transmembrane region" description="Helical" evidence="1">
    <location>
        <begin position="227"/>
        <end position="249"/>
    </location>
</feature>
<evidence type="ECO:0000313" key="2">
    <source>
        <dbReference type="EMBL" id="OXR33420.1"/>
    </source>
</evidence>
<evidence type="ECO:0000256" key="1">
    <source>
        <dbReference type="SAM" id="Phobius"/>
    </source>
</evidence>
<reference evidence="2 3" key="1">
    <citation type="submission" date="2017-06" db="EMBL/GenBank/DDBJ databases">
        <authorList>
            <person name="Furmanczyk E.M."/>
        </authorList>
    </citation>
    <scope>NUCLEOTIDE SEQUENCE [LARGE SCALE GENOMIC DNA]</scope>
    <source>
        <strain evidence="2 3">DSM 16611</strain>
    </source>
</reference>
<dbReference type="Proteomes" id="UP000215455">
    <property type="component" value="Unassembled WGS sequence"/>
</dbReference>
<feature type="transmembrane region" description="Helical" evidence="1">
    <location>
        <begin position="64"/>
        <end position="82"/>
    </location>
</feature>
<evidence type="ECO:0000313" key="3">
    <source>
        <dbReference type="Proteomes" id="UP000215455"/>
    </source>
</evidence>
<keyword evidence="3" id="KW-1185">Reference proteome</keyword>
<feature type="transmembrane region" description="Helical" evidence="1">
    <location>
        <begin position="103"/>
        <end position="121"/>
    </location>
</feature>
<proteinExistence type="predicted"/>
<feature type="transmembrane region" description="Helical" evidence="1">
    <location>
        <begin position="379"/>
        <end position="399"/>
    </location>
</feature>
<keyword evidence="1" id="KW-0812">Transmembrane</keyword>